<keyword evidence="4 8" id="KW-0479">Metal-binding</keyword>
<feature type="binding site" evidence="8">
    <location>
        <position position="271"/>
    </location>
    <ligand>
        <name>Zn(2+)</name>
        <dbReference type="ChEBI" id="CHEBI:29105"/>
        <label>2</label>
        <note>catalytic</note>
    </ligand>
</feature>
<dbReference type="AlphaFoldDB" id="A0A2U1FPG3"/>
<comment type="subunit">
    <text evidence="1 8">Homodimer.</text>
</comment>
<dbReference type="Pfam" id="PF12706">
    <property type="entry name" value="Lactamase_B_2"/>
    <property type="match status" value="1"/>
</dbReference>
<dbReference type="GO" id="GO:0042781">
    <property type="term" value="F:3'-tRNA processing endoribonuclease activity"/>
    <property type="evidence" value="ECO:0007669"/>
    <property type="project" value="UniProtKB-UniRule"/>
</dbReference>
<gene>
    <name evidence="8" type="primary">rnz</name>
    <name evidence="10" type="ORF">C7382_102129</name>
</gene>
<organism evidence="10 11">
    <name type="scientific">Porphyromonas loveana</name>
    <dbReference type="NCBI Taxonomy" id="1884669"/>
    <lineage>
        <taxon>Bacteria</taxon>
        <taxon>Pseudomonadati</taxon>
        <taxon>Bacteroidota</taxon>
        <taxon>Bacteroidia</taxon>
        <taxon>Bacteroidales</taxon>
        <taxon>Porphyromonadaceae</taxon>
        <taxon>Porphyromonas</taxon>
    </lineage>
</organism>
<feature type="binding site" evidence="8">
    <location>
        <position position="143"/>
    </location>
    <ligand>
        <name>Zn(2+)</name>
        <dbReference type="ChEBI" id="CHEBI:29105"/>
        <label>1</label>
        <note>catalytic</note>
    </ligand>
</feature>
<feature type="binding site" evidence="8">
    <location>
        <position position="68"/>
    </location>
    <ligand>
        <name>Zn(2+)</name>
        <dbReference type="ChEBI" id="CHEBI:29105"/>
        <label>2</label>
        <note>catalytic</note>
    </ligand>
</feature>
<dbReference type="NCBIfam" id="NF000801">
    <property type="entry name" value="PRK00055.1-3"/>
    <property type="match status" value="1"/>
</dbReference>
<evidence type="ECO:0000256" key="7">
    <source>
        <dbReference type="ARBA" id="ARBA00022833"/>
    </source>
</evidence>
<dbReference type="Proteomes" id="UP000245462">
    <property type="component" value="Unassembled WGS sequence"/>
</dbReference>
<dbReference type="PANTHER" id="PTHR46018:SF2">
    <property type="entry name" value="ZINC PHOSPHODIESTERASE ELAC PROTEIN 1"/>
    <property type="match status" value="1"/>
</dbReference>
<feature type="binding site" evidence="8">
    <location>
        <position position="65"/>
    </location>
    <ligand>
        <name>Zn(2+)</name>
        <dbReference type="ChEBI" id="CHEBI:29105"/>
        <label>1</label>
        <note>catalytic</note>
    </ligand>
</feature>
<keyword evidence="11" id="KW-1185">Reference proteome</keyword>
<dbReference type="GeneID" id="94550020"/>
<dbReference type="InterPro" id="IPR036866">
    <property type="entry name" value="RibonucZ/Hydroxyglut_hydro"/>
</dbReference>
<feature type="binding site" evidence="8">
    <location>
        <position position="63"/>
    </location>
    <ligand>
        <name>Zn(2+)</name>
        <dbReference type="ChEBI" id="CHEBI:29105"/>
        <label>1</label>
        <note>catalytic</note>
    </ligand>
</feature>
<evidence type="ECO:0000313" key="10">
    <source>
        <dbReference type="EMBL" id="PVZ14085.1"/>
    </source>
</evidence>
<feature type="active site" description="Proton acceptor" evidence="8">
    <location>
        <position position="67"/>
    </location>
</feature>
<feature type="binding site" evidence="8">
    <location>
        <position position="67"/>
    </location>
    <ligand>
        <name>Zn(2+)</name>
        <dbReference type="ChEBI" id="CHEBI:29105"/>
        <label>2</label>
        <note>catalytic</note>
    </ligand>
</feature>
<evidence type="ECO:0000256" key="3">
    <source>
        <dbReference type="ARBA" id="ARBA00022722"/>
    </source>
</evidence>
<feature type="domain" description="Metallo-beta-lactamase" evidence="9">
    <location>
        <begin position="206"/>
        <end position="272"/>
    </location>
</feature>
<dbReference type="CDD" id="cd07717">
    <property type="entry name" value="RNaseZ_ZiPD-like_MBL-fold"/>
    <property type="match status" value="1"/>
</dbReference>
<evidence type="ECO:0000256" key="6">
    <source>
        <dbReference type="ARBA" id="ARBA00022801"/>
    </source>
</evidence>
<dbReference type="PANTHER" id="PTHR46018">
    <property type="entry name" value="ZINC PHOSPHODIESTERASE ELAC PROTEIN 1"/>
    <property type="match status" value="1"/>
</dbReference>
<evidence type="ECO:0000259" key="9">
    <source>
        <dbReference type="Pfam" id="PF12706"/>
    </source>
</evidence>
<name>A0A2U1FPG3_9PORP</name>
<keyword evidence="7 8" id="KW-0862">Zinc</keyword>
<dbReference type="RefSeq" id="WP_116678574.1">
    <property type="nucleotide sequence ID" value="NZ_JBGXZY010000085.1"/>
</dbReference>
<dbReference type="SUPFAM" id="SSF56281">
    <property type="entry name" value="Metallo-hydrolase/oxidoreductase"/>
    <property type="match status" value="1"/>
</dbReference>
<evidence type="ECO:0000256" key="5">
    <source>
        <dbReference type="ARBA" id="ARBA00022759"/>
    </source>
</evidence>
<reference evidence="10 11" key="1">
    <citation type="submission" date="2018-04" db="EMBL/GenBank/DDBJ databases">
        <title>Genomic Encyclopedia of Type Strains, Phase IV (KMG-IV): sequencing the most valuable type-strain genomes for metagenomic binning, comparative biology and taxonomic classification.</title>
        <authorList>
            <person name="Goeker M."/>
        </authorList>
    </citation>
    <scope>NUCLEOTIDE SEQUENCE [LARGE SCALE GENOMIC DNA]</scope>
    <source>
        <strain evidence="10 11">DSM 28520</strain>
    </source>
</reference>
<comment type="catalytic activity">
    <reaction evidence="8">
        <text>Endonucleolytic cleavage of RNA, removing extra 3' nucleotides from tRNA precursor, generating 3' termini of tRNAs. A 3'-hydroxy group is left at the tRNA terminus and a 5'-phosphoryl group is left at the trailer molecule.</text>
        <dbReference type="EC" id="3.1.26.11"/>
    </reaction>
</comment>
<keyword evidence="5 8" id="KW-0255">Endonuclease</keyword>
<comment type="caution">
    <text evidence="10">The sequence shown here is derived from an EMBL/GenBank/DDBJ whole genome shotgun (WGS) entry which is preliminary data.</text>
</comment>
<evidence type="ECO:0000256" key="1">
    <source>
        <dbReference type="ARBA" id="ARBA00011738"/>
    </source>
</evidence>
<evidence type="ECO:0000256" key="2">
    <source>
        <dbReference type="ARBA" id="ARBA00022694"/>
    </source>
</evidence>
<keyword evidence="6 8" id="KW-0378">Hydrolase</keyword>
<accession>A0A2U1FPG3</accession>
<dbReference type="OrthoDB" id="9800940at2"/>
<comment type="similarity">
    <text evidence="8">Belongs to the RNase Z family.</text>
</comment>
<dbReference type="Pfam" id="PF23023">
    <property type="entry name" value="Anti-Pycsar_Apyc1"/>
    <property type="match status" value="1"/>
</dbReference>
<keyword evidence="2 8" id="KW-0819">tRNA processing</keyword>
<comment type="cofactor">
    <cofactor evidence="8">
        <name>Zn(2+)</name>
        <dbReference type="ChEBI" id="CHEBI:29105"/>
    </cofactor>
    <text evidence="8">Binds 2 Zn(2+) ions.</text>
</comment>
<proteinExistence type="inferred from homology"/>
<dbReference type="GO" id="GO:0008270">
    <property type="term" value="F:zinc ion binding"/>
    <property type="evidence" value="ECO:0007669"/>
    <property type="project" value="UniProtKB-UniRule"/>
</dbReference>
<dbReference type="EMBL" id="QEKY01000002">
    <property type="protein sequence ID" value="PVZ14085.1"/>
    <property type="molecule type" value="Genomic_DNA"/>
</dbReference>
<keyword evidence="3 8" id="KW-0540">Nuclease</keyword>
<sequence>MAEFSVHILGCGSALPTTYHHPSSQVINLRDKLYMIDCGEGVQHQFRIEKLCFGRLVHIFISHLHGDHCFGLPGLISTLGMLGRTGTLHVHGPEGIERFLAPILDQFCQRMPYEVEIHTINASRHALIHEDKSVKVYSIPLSHRIPTAGYLFEEKCRVRHLNRAAAEFYQIPLSEYPMIIEGFDYTTDDGRIIPNRQLTIPGTLPRRYAYCSDTEFLPAIIPIIQGVDLLYHEATFMDSEKTRAKETCHSTAKEAAEIARRAEVKRLVIGHYSGRYRDSKGLLEEAKTVFEATIAANEGMRIDV</sequence>
<dbReference type="InterPro" id="IPR001279">
    <property type="entry name" value="Metallo-B-lactamas"/>
</dbReference>
<dbReference type="EC" id="3.1.26.11" evidence="8"/>
<feature type="binding site" evidence="8">
    <location>
        <position position="213"/>
    </location>
    <ligand>
        <name>Zn(2+)</name>
        <dbReference type="ChEBI" id="CHEBI:29105"/>
        <label>1</label>
        <note>catalytic</note>
    </ligand>
</feature>
<evidence type="ECO:0000313" key="11">
    <source>
        <dbReference type="Proteomes" id="UP000245462"/>
    </source>
</evidence>
<dbReference type="Gene3D" id="3.60.15.10">
    <property type="entry name" value="Ribonuclease Z/Hydroxyacylglutathione hydrolase-like"/>
    <property type="match status" value="1"/>
</dbReference>
<evidence type="ECO:0000256" key="4">
    <source>
        <dbReference type="ARBA" id="ARBA00022723"/>
    </source>
</evidence>
<feature type="binding site" evidence="8">
    <location>
        <position position="213"/>
    </location>
    <ligand>
        <name>Zn(2+)</name>
        <dbReference type="ChEBI" id="CHEBI:29105"/>
        <label>2</label>
        <note>catalytic</note>
    </ligand>
</feature>
<dbReference type="HAMAP" id="MF_01818">
    <property type="entry name" value="RNase_Z_BN"/>
    <property type="match status" value="1"/>
</dbReference>
<dbReference type="InterPro" id="IPR013471">
    <property type="entry name" value="RNase_Z/BN"/>
</dbReference>
<comment type="function">
    <text evidence="8">Zinc phosphodiesterase, which displays some tRNA 3'-processing endonuclease activity. Probably involved in tRNA maturation, by removing a 3'-trailer from precursor tRNA.</text>
</comment>
<evidence type="ECO:0000256" key="8">
    <source>
        <dbReference type="HAMAP-Rule" id="MF_01818"/>
    </source>
</evidence>
<protein>
    <recommendedName>
        <fullName evidence="8">Ribonuclease Z</fullName>
        <shortName evidence="8">RNase Z</shortName>
        <ecNumber evidence="8">3.1.26.11</ecNumber>
    </recommendedName>
    <alternativeName>
        <fullName evidence="8">tRNA 3 endonuclease</fullName>
    </alternativeName>
    <alternativeName>
        <fullName evidence="8">tRNase Z</fullName>
    </alternativeName>
</protein>
<dbReference type="NCBIfam" id="TIGR02651">
    <property type="entry name" value="RNase_Z"/>
    <property type="match status" value="1"/>
</dbReference>